<dbReference type="InterPro" id="IPR040898">
    <property type="entry name" value="CxC6"/>
</dbReference>
<dbReference type="AlphaFoldDB" id="F4R7R4"/>
<dbReference type="Pfam" id="PF18718">
    <property type="entry name" value="CxC5"/>
    <property type="match status" value="1"/>
</dbReference>
<dbReference type="RefSeq" id="XP_007405372.1">
    <property type="nucleotide sequence ID" value="XM_007405310.1"/>
</dbReference>
<dbReference type="STRING" id="747676.F4R7R4"/>
<dbReference type="InParanoid" id="F4R7R4"/>
<dbReference type="EMBL" id="GL883092">
    <property type="protein sequence ID" value="EGG11737.1"/>
    <property type="molecule type" value="Genomic_DNA"/>
</dbReference>
<evidence type="ECO:0000259" key="3">
    <source>
        <dbReference type="Pfam" id="PF18721"/>
    </source>
</evidence>
<keyword evidence="5" id="KW-1185">Reference proteome</keyword>
<sequence>MEVLANDYPKLHSTLELGDLVWFAVLAAKVEARTRGAWFTRDKSPVPFSGAALNLSLPIHLTYQLSLDSETWLHFRYREAYTRIYRNRPSQRMLDLSSRPKIASPLTARWKVSTPLALLHLNVPVSFIIWTDCGCSPRQPVPLCTPYRSECATAYWPSYYSAKRIRTYYSADEGQSRDCYQISCHFFITHRLAKFLRNGQMLAHISNFNLVNMFNWSHVDTLSLPELPTAPTVLPALSEISCRDALDMHSLLQRADRRKNPLIVDTSAPADQRYHAAMQAELEWIALKGSKHQDHVCSACLRVVPLPGEDGKAELGSVVTDRITIGHWRCLATSQQLRNLALAEGLSPPNGPCTTPLACVKDRFCAHHEKLLGQLCQAQPCRNDAADGSKTCELEEHIKSYSKFKARVSSNFSLTSMLNRPGSSLPSDPTVHQDWNTAELVDMDEVQDGDEADRAHEQVREGADAPKGKKGDHVCFSRSRTHNDQLIVRCCGIILAREMFFHSEGVSAVRDFILHMFPERMPEVCFYNNACKLVNHIYNGGDDYTPSLETVFPVDPFHFRGHKESDDLCQYYTDPKLFPELHDGADW</sequence>
<feature type="compositionally biased region" description="Basic and acidic residues" evidence="1">
    <location>
        <begin position="452"/>
        <end position="471"/>
    </location>
</feature>
<evidence type="ECO:0008006" key="6">
    <source>
        <dbReference type="Google" id="ProtNLM"/>
    </source>
</evidence>
<dbReference type="OrthoDB" id="3055037at2759"/>
<proteinExistence type="predicted"/>
<evidence type="ECO:0000313" key="4">
    <source>
        <dbReference type="EMBL" id="EGG11737.1"/>
    </source>
</evidence>
<dbReference type="HOGENOM" id="CLU_004966_5_1_1"/>
<dbReference type="GeneID" id="18935705"/>
<dbReference type="Pfam" id="PF18721">
    <property type="entry name" value="CxC6"/>
    <property type="match status" value="1"/>
</dbReference>
<protein>
    <recommendedName>
        <fullName evidence="6">CxC6 like cysteine cluster associated with KDZ domain-containing protein</fullName>
    </recommendedName>
</protein>
<dbReference type="eggNOG" id="ENOG502S1HF">
    <property type="taxonomic scope" value="Eukaryota"/>
</dbReference>
<feature type="region of interest" description="Disordered" evidence="1">
    <location>
        <begin position="449"/>
        <end position="471"/>
    </location>
</feature>
<name>F4R7R4_MELLP</name>
<feature type="domain" description="CxC5 like cysteine cluster associated with KDZ" evidence="2">
    <location>
        <begin position="139"/>
        <end position="217"/>
    </location>
</feature>
<dbReference type="Proteomes" id="UP000001072">
    <property type="component" value="Unassembled WGS sequence"/>
</dbReference>
<dbReference type="KEGG" id="mlr:MELLADRAFT_90854"/>
<reference evidence="5" key="1">
    <citation type="journal article" date="2011" name="Proc. Natl. Acad. Sci. U.S.A.">
        <title>Obligate biotrophy features unraveled by the genomic analysis of rust fungi.</title>
        <authorList>
            <person name="Duplessis S."/>
            <person name="Cuomo C.A."/>
            <person name="Lin Y.-C."/>
            <person name="Aerts A."/>
            <person name="Tisserant E."/>
            <person name="Veneault-Fourrey C."/>
            <person name="Joly D.L."/>
            <person name="Hacquard S."/>
            <person name="Amselem J."/>
            <person name="Cantarel B.L."/>
            <person name="Chiu R."/>
            <person name="Coutinho P.M."/>
            <person name="Feau N."/>
            <person name="Field M."/>
            <person name="Frey P."/>
            <person name="Gelhaye E."/>
            <person name="Goldberg J."/>
            <person name="Grabherr M.G."/>
            <person name="Kodira C.D."/>
            <person name="Kohler A."/>
            <person name="Kuees U."/>
            <person name="Lindquist E.A."/>
            <person name="Lucas S.M."/>
            <person name="Mago R."/>
            <person name="Mauceli E."/>
            <person name="Morin E."/>
            <person name="Murat C."/>
            <person name="Pangilinan J.L."/>
            <person name="Park R."/>
            <person name="Pearson M."/>
            <person name="Quesneville H."/>
            <person name="Rouhier N."/>
            <person name="Sakthikumar S."/>
            <person name="Salamov A.A."/>
            <person name="Schmutz J."/>
            <person name="Selles B."/>
            <person name="Shapiro H."/>
            <person name="Tanguay P."/>
            <person name="Tuskan G.A."/>
            <person name="Henrissat B."/>
            <person name="Van de Peer Y."/>
            <person name="Rouze P."/>
            <person name="Ellis J.G."/>
            <person name="Dodds P.N."/>
            <person name="Schein J.E."/>
            <person name="Zhong S."/>
            <person name="Hamelin R.C."/>
            <person name="Grigoriev I.V."/>
            <person name="Szabo L.J."/>
            <person name="Martin F."/>
        </authorList>
    </citation>
    <scope>NUCLEOTIDE SEQUENCE [LARGE SCALE GENOMIC DNA]</scope>
    <source>
        <strain evidence="5">98AG31 / pathotype 3-4-7</strain>
    </source>
</reference>
<evidence type="ECO:0000256" key="1">
    <source>
        <dbReference type="SAM" id="MobiDB-lite"/>
    </source>
</evidence>
<feature type="domain" description="CxC6 like cysteine cluster associated with KDZ" evidence="3">
    <location>
        <begin position="319"/>
        <end position="399"/>
    </location>
</feature>
<organism evidence="5">
    <name type="scientific">Melampsora larici-populina (strain 98AG31 / pathotype 3-4-7)</name>
    <name type="common">Poplar leaf rust fungus</name>
    <dbReference type="NCBI Taxonomy" id="747676"/>
    <lineage>
        <taxon>Eukaryota</taxon>
        <taxon>Fungi</taxon>
        <taxon>Dikarya</taxon>
        <taxon>Basidiomycota</taxon>
        <taxon>Pucciniomycotina</taxon>
        <taxon>Pucciniomycetes</taxon>
        <taxon>Pucciniales</taxon>
        <taxon>Melampsoraceae</taxon>
        <taxon>Melampsora</taxon>
    </lineage>
</organism>
<evidence type="ECO:0000313" key="5">
    <source>
        <dbReference type="Proteomes" id="UP000001072"/>
    </source>
</evidence>
<dbReference type="VEuPathDB" id="FungiDB:MELLADRAFT_90854"/>
<gene>
    <name evidence="4" type="ORF">MELLADRAFT_90854</name>
</gene>
<dbReference type="InterPro" id="IPR041539">
    <property type="entry name" value="CxC5"/>
</dbReference>
<evidence type="ECO:0000259" key="2">
    <source>
        <dbReference type="Pfam" id="PF18718"/>
    </source>
</evidence>
<accession>F4R7R4</accession>